<dbReference type="PANTHER" id="PTHR15571:SF2">
    <property type="entry name" value="GEM-ASSOCIATED PROTEIN 4"/>
    <property type="match status" value="1"/>
</dbReference>
<proteinExistence type="predicted"/>
<dbReference type="OrthoDB" id="5962883at2759"/>
<dbReference type="AlphaFoldDB" id="A0A7M7PPG9"/>
<dbReference type="Proteomes" id="UP000007110">
    <property type="component" value="Unassembled WGS sequence"/>
</dbReference>
<protein>
    <submittedName>
        <fullName evidence="1">Uncharacterized protein</fullName>
    </submittedName>
</protein>
<dbReference type="InParanoid" id="A0A7M7PPG9"/>
<dbReference type="PANTHER" id="PTHR15571">
    <property type="entry name" value="GEM-ASSOCIATED PROTEIN 4"/>
    <property type="match status" value="1"/>
</dbReference>
<reference evidence="1" key="2">
    <citation type="submission" date="2021-01" db="UniProtKB">
        <authorList>
            <consortium name="EnsemblMetazoa"/>
        </authorList>
    </citation>
    <scope>IDENTIFICATION</scope>
</reference>
<dbReference type="InterPro" id="IPR033265">
    <property type="entry name" value="GEMIN4"/>
</dbReference>
<dbReference type="GO" id="GO:0006364">
    <property type="term" value="P:rRNA processing"/>
    <property type="evidence" value="ECO:0007669"/>
    <property type="project" value="InterPro"/>
</dbReference>
<dbReference type="GeneID" id="115919055"/>
<dbReference type="EnsemblMetazoa" id="XM_030998245">
    <property type="protein sequence ID" value="XP_030854105"/>
    <property type="gene ID" value="LOC115919055"/>
</dbReference>
<organism evidence="1 2">
    <name type="scientific">Strongylocentrotus purpuratus</name>
    <name type="common">Purple sea urchin</name>
    <dbReference type="NCBI Taxonomy" id="7668"/>
    <lineage>
        <taxon>Eukaryota</taxon>
        <taxon>Metazoa</taxon>
        <taxon>Echinodermata</taxon>
        <taxon>Eleutherozoa</taxon>
        <taxon>Echinozoa</taxon>
        <taxon>Echinoidea</taxon>
        <taxon>Euechinoidea</taxon>
        <taxon>Echinacea</taxon>
        <taxon>Camarodonta</taxon>
        <taxon>Echinidea</taxon>
        <taxon>Strongylocentrotidae</taxon>
        <taxon>Strongylocentrotus</taxon>
    </lineage>
</organism>
<reference evidence="2" key="1">
    <citation type="submission" date="2015-02" db="EMBL/GenBank/DDBJ databases">
        <title>Genome sequencing for Strongylocentrotus purpuratus.</title>
        <authorList>
            <person name="Murali S."/>
            <person name="Liu Y."/>
            <person name="Vee V."/>
            <person name="English A."/>
            <person name="Wang M."/>
            <person name="Skinner E."/>
            <person name="Han Y."/>
            <person name="Muzny D.M."/>
            <person name="Worley K.C."/>
            <person name="Gibbs R.A."/>
        </authorList>
    </citation>
    <scope>NUCLEOTIDE SEQUENCE</scope>
</reference>
<evidence type="ECO:0000313" key="2">
    <source>
        <dbReference type="Proteomes" id="UP000007110"/>
    </source>
</evidence>
<accession>A0A7M7PPG9</accession>
<dbReference type="RefSeq" id="XP_030854105.1">
    <property type="nucleotide sequence ID" value="XM_030998245.1"/>
</dbReference>
<keyword evidence="2" id="KW-1185">Reference proteome</keyword>
<dbReference type="KEGG" id="spu:115919055"/>
<dbReference type="GO" id="GO:0032797">
    <property type="term" value="C:SMN complex"/>
    <property type="evidence" value="ECO:0007669"/>
    <property type="project" value="InterPro"/>
</dbReference>
<sequence>MAFFQGARISSRLSKQFVKSLSGTFLPATSSLRSDFYRAVCLGLARVLPHSSTPEWLTILNTLDLLRSEGLLHVSYTSHFMTSLPACDITVCQRPLQLSQVFTTVIQLLGEAGFSDRLKDDQWQHITKSYAQLMKKILSNATESISSSPSSSAHAAPQVFLIGQLFCQSCEVSRRVPGLATEQLFVWCLELVTRVEELLGWHSDNNVDVVRDVAHQEMKTLSRAIEWLPSSGQRSTLLQKVSAISSRC</sequence>
<name>A0A7M7PPG9_STRPU</name>
<evidence type="ECO:0000313" key="1">
    <source>
        <dbReference type="EnsemblMetazoa" id="XP_030854105"/>
    </source>
</evidence>
<dbReference type="GO" id="GO:0000387">
    <property type="term" value="P:spliceosomal snRNP assembly"/>
    <property type="evidence" value="ECO:0007669"/>
    <property type="project" value="InterPro"/>
</dbReference>